<dbReference type="PANTHER" id="PTHR47691:SF3">
    <property type="entry name" value="HTH-TYPE TRANSCRIPTIONAL REGULATOR RV0890C-RELATED"/>
    <property type="match status" value="1"/>
</dbReference>
<dbReference type="SMART" id="SM00028">
    <property type="entry name" value="TPR"/>
    <property type="match status" value="4"/>
</dbReference>
<dbReference type="Gene3D" id="3.40.50.300">
    <property type="entry name" value="P-loop containing nucleotide triphosphate hydrolases"/>
    <property type="match status" value="1"/>
</dbReference>
<sequence length="818" mass="87029">MSATGPHDDADQENQVEAGRLDDLVQARDVSGGIHFYGRPARRADGSTVPRQLPGDVGVFVNRLGELASLGELAAAHAAHAAHTAHTASGTGASTVIVVTGSAGVGKTALALHFGHRVEELFPDGQIYYDLRGYGESRPLEVADLLDRVLRDLGLPADRIPADLQERSALLRSLLARRRVLVVLDNAASAAQVRPLIPGTVGSLLLVTSRSALPALAVRDGARRVHVDVLSDRDAVDLLTRVTTAGHRRDDERSLAELARLCANLPLALRIAAERASARPTMELGELIGDLRDSTSLWDALSIGDEGEEEAVRAVFAWSYRALTPQAAGLFRALGVYPGTDIALMPAAVLLGETVTRTRRALDLLLGACLLSSPHPGRFRCHDLLRAYAVDQAREAESEAERTRMLERLVRWFTLTVDQAALVLAPGDRFPLTPGTPGTVEPLSFASPVTALEWFETERDNLIACCTAAFAAGLALTAWELAMTAGALHASHFMFADWEVMSRTAVAAAETLREPGRLGQALDNRGKYLFRTRQLEPARAVHERALAVREATGDRPGQGESLNALGLIGLRTRDLDAARQSFARAATMFAAAGDERWVGIMTSNAAESELEAMDPDAPDRAGAAALVAGLSDLPGTFARLGDPGLRGNALWLLAWAQRLAGDLPAARASVDEALGIAEDVGSRAWEGFWLLESGRVHLAAGELPQALQCCAASASLQRQLADRSREAMAVALNGEVLAAAGGGDPAEALAFLRQAARMHRDLGDDWNEALALVRAAEVAPAPDAAEEEASRALRLAGPFADARAQALRRRARALADPA</sequence>
<organism evidence="2 3">
    <name type="scientific">Kineosporia corallincola</name>
    <dbReference type="NCBI Taxonomy" id="2835133"/>
    <lineage>
        <taxon>Bacteria</taxon>
        <taxon>Bacillati</taxon>
        <taxon>Actinomycetota</taxon>
        <taxon>Actinomycetes</taxon>
        <taxon>Kineosporiales</taxon>
        <taxon>Kineosporiaceae</taxon>
        <taxon>Kineosporia</taxon>
    </lineage>
</organism>
<dbReference type="SMART" id="SM00382">
    <property type="entry name" value="AAA"/>
    <property type="match status" value="1"/>
</dbReference>
<proteinExistence type="predicted"/>
<dbReference type="Pfam" id="PF13424">
    <property type="entry name" value="TPR_12"/>
    <property type="match status" value="1"/>
</dbReference>
<dbReference type="RefSeq" id="WP_214155739.1">
    <property type="nucleotide sequence ID" value="NZ_JAHBAY010000004.1"/>
</dbReference>
<dbReference type="PRINTS" id="PR00364">
    <property type="entry name" value="DISEASERSIST"/>
</dbReference>
<dbReference type="SUPFAM" id="SSF52540">
    <property type="entry name" value="P-loop containing nucleoside triphosphate hydrolases"/>
    <property type="match status" value="1"/>
</dbReference>
<accession>A0ABS5TEC9</accession>
<dbReference type="PANTHER" id="PTHR47691">
    <property type="entry name" value="REGULATOR-RELATED"/>
    <property type="match status" value="1"/>
</dbReference>
<feature type="domain" description="AAA+ ATPase" evidence="1">
    <location>
        <begin position="93"/>
        <end position="231"/>
    </location>
</feature>
<dbReference type="InterPro" id="IPR003593">
    <property type="entry name" value="AAA+_ATPase"/>
</dbReference>
<evidence type="ECO:0000313" key="2">
    <source>
        <dbReference type="EMBL" id="MBT0769437.1"/>
    </source>
</evidence>
<dbReference type="InterPro" id="IPR019734">
    <property type="entry name" value="TPR_rpt"/>
</dbReference>
<reference evidence="2 3" key="1">
    <citation type="submission" date="2021-05" db="EMBL/GenBank/DDBJ databases">
        <title>Kineosporia and Streptomyces sp. nov. two new marine actinobacteria isolated from Coral.</title>
        <authorList>
            <person name="Buangrab K."/>
            <person name="Sutthacheep M."/>
            <person name="Yeemin T."/>
            <person name="Harunari E."/>
            <person name="Igarashi Y."/>
            <person name="Kanchanasin P."/>
            <person name="Tanasupawat S."/>
            <person name="Phongsopitanun W."/>
        </authorList>
    </citation>
    <scope>NUCLEOTIDE SEQUENCE [LARGE SCALE GENOMIC DNA]</scope>
    <source>
        <strain evidence="2 3">J2-2</strain>
    </source>
</reference>
<dbReference type="InterPro" id="IPR027417">
    <property type="entry name" value="P-loop_NTPase"/>
</dbReference>
<dbReference type="EMBL" id="JAHBAY010000004">
    <property type="protein sequence ID" value="MBT0769437.1"/>
    <property type="molecule type" value="Genomic_DNA"/>
</dbReference>
<protein>
    <submittedName>
        <fullName evidence="2">AAA family ATPase</fullName>
    </submittedName>
</protein>
<dbReference type="InterPro" id="IPR049945">
    <property type="entry name" value="AAA_22"/>
</dbReference>
<evidence type="ECO:0000259" key="1">
    <source>
        <dbReference type="SMART" id="SM00382"/>
    </source>
</evidence>
<dbReference type="Pfam" id="PF13401">
    <property type="entry name" value="AAA_22"/>
    <property type="match status" value="1"/>
</dbReference>
<dbReference type="SUPFAM" id="SSF48452">
    <property type="entry name" value="TPR-like"/>
    <property type="match status" value="2"/>
</dbReference>
<evidence type="ECO:0000313" key="3">
    <source>
        <dbReference type="Proteomes" id="UP001197247"/>
    </source>
</evidence>
<dbReference type="Proteomes" id="UP001197247">
    <property type="component" value="Unassembled WGS sequence"/>
</dbReference>
<comment type="caution">
    <text evidence="2">The sequence shown here is derived from an EMBL/GenBank/DDBJ whole genome shotgun (WGS) entry which is preliminary data.</text>
</comment>
<dbReference type="Gene3D" id="1.25.40.10">
    <property type="entry name" value="Tetratricopeptide repeat domain"/>
    <property type="match status" value="2"/>
</dbReference>
<gene>
    <name evidence="2" type="ORF">KIH74_10935</name>
</gene>
<keyword evidence="3" id="KW-1185">Reference proteome</keyword>
<dbReference type="InterPro" id="IPR011990">
    <property type="entry name" value="TPR-like_helical_dom_sf"/>
</dbReference>
<name>A0ABS5TEC9_9ACTN</name>